<reference evidence="3 4" key="1">
    <citation type="submission" date="2018-06" db="EMBL/GenBank/DDBJ databases">
        <title>Extensive metabolic versatility and redundancy in microbially diverse, dynamic hydrothermal sediments.</title>
        <authorList>
            <person name="Dombrowski N."/>
            <person name="Teske A."/>
            <person name="Baker B.J."/>
        </authorList>
    </citation>
    <scope>NUCLEOTIDE SEQUENCE [LARGE SCALE GENOMIC DNA]</scope>
    <source>
        <strain evidence="3">B35_G9</strain>
    </source>
</reference>
<dbReference type="InterPro" id="IPR004380">
    <property type="entry name" value="Asp_race"/>
</dbReference>
<proteinExistence type="inferred from homology"/>
<organism evidence="3 4">
    <name type="scientific">candidate division TA06 bacterium</name>
    <dbReference type="NCBI Taxonomy" id="2250710"/>
    <lineage>
        <taxon>Bacteria</taxon>
        <taxon>Bacteria division TA06</taxon>
    </lineage>
</organism>
<comment type="similarity">
    <text evidence="1">Belongs to the aspartate/glutamate racemases family.</text>
</comment>
<comment type="caution">
    <text evidence="3">The sequence shown here is derived from an EMBL/GenBank/DDBJ whole genome shotgun (WGS) entry which is preliminary data.</text>
</comment>
<name>A0A660S8D0_UNCT6</name>
<dbReference type="SUPFAM" id="SSF53681">
    <property type="entry name" value="Aspartate/glutamate racemase"/>
    <property type="match status" value="2"/>
</dbReference>
<dbReference type="PANTHER" id="PTHR21198">
    <property type="entry name" value="GLUTAMATE RACEMASE"/>
    <property type="match status" value="1"/>
</dbReference>
<dbReference type="InterPro" id="IPR001920">
    <property type="entry name" value="Asp/Glu_race"/>
</dbReference>
<evidence type="ECO:0000313" key="4">
    <source>
        <dbReference type="Proteomes" id="UP000282321"/>
    </source>
</evidence>
<dbReference type="Pfam" id="PF01177">
    <property type="entry name" value="Asp_Glu_race"/>
    <property type="match status" value="1"/>
</dbReference>
<dbReference type="NCBIfam" id="TIGR00035">
    <property type="entry name" value="asp_race"/>
    <property type="match status" value="1"/>
</dbReference>
<evidence type="ECO:0000256" key="2">
    <source>
        <dbReference type="ARBA" id="ARBA00023235"/>
    </source>
</evidence>
<dbReference type="Proteomes" id="UP000282321">
    <property type="component" value="Unassembled WGS sequence"/>
</dbReference>
<dbReference type="AlphaFoldDB" id="A0A660S8D0"/>
<evidence type="ECO:0000313" key="3">
    <source>
        <dbReference type="EMBL" id="RKX66330.1"/>
    </source>
</evidence>
<dbReference type="InterPro" id="IPR015942">
    <property type="entry name" value="Asp/Glu/hydantoin_racemase"/>
</dbReference>
<evidence type="ECO:0000256" key="1">
    <source>
        <dbReference type="ARBA" id="ARBA00007847"/>
    </source>
</evidence>
<keyword evidence="2" id="KW-0413">Isomerase</keyword>
<dbReference type="Gene3D" id="3.40.50.1860">
    <property type="match status" value="2"/>
</dbReference>
<sequence length="231" mass="26140">MKTIGIVGGMTWHSSLHYYSVINEIIEEKVGKKHSAKIILYSFDFNEIFEKQFAGEWDYIGKRMEEAAVKLKEAGADFILYASATIHRAIDGIKVDIPILDIRDTVGEEIKKNNVTKVGLLGTSFSMLDNFFKGRLEKKYGIKTIVPSPEKIEIMNRIIFDELACGKVTRESKVQFDKIVRGLELNGAEGIILGCTELHMLITEESPNRFYDTMKIHAYHAAMKSLENNDG</sequence>
<dbReference type="EMBL" id="QNBC01000047">
    <property type="protein sequence ID" value="RKX66330.1"/>
    <property type="molecule type" value="Genomic_DNA"/>
</dbReference>
<dbReference type="PANTHER" id="PTHR21198:SF7">
    <property type="entry name" value="ASPARTATE-GLUTAMATE RACEMASE FAMILY"/>
    <property type="match status" value="1"/>
</dbReference>
<accession>A0A660S8D0</accession>
<protein>
    <submittedName>
        <fullName evidence="3">Aspartate racemase</fullName>
    </submittedName>
</protein>
<dbReference type="GO" id="GO:0047661">
    <property type="term" value="F:amino-acid racemase activity"/>
    <property type="evidence" value="ECO:0007669"/>
    <property type="project" value="InterPro"/>
</dbReference>
<gene>
    <name evidence="3" type="ORF">DRP44_04350</name>
</gene>